<dbReference type="GeneID" id="81360089"/>
<comment type="caution">
    <text evidence="2">The sequence shown here is derived from an EMBL/GenBank/DDBJ whole genome shotgun (WGS) entry which is preliminary data.</text>
</comment>
<dbReference type="OrthoDB" id="73788at2759"/>
<name>A0A9W9EXY5_9EURO</name>
<feature type="compositionally biased region" description="Low complexity" evidence="1">
    <location>
        <begin position="551"/>
        <end position="560"/>
    </location>
</feature>
<feature type="region of interest" description="Disordered" evidence="1">
    <location>
        <begin position="520"/>
        <end position="614"/>
    </location>
</feature>
<feature type="compositionally biased region" description="Basic and acidic residues" evidence="1">
    <location>
        <begin position="408"/>
        <end position="421"/>
    </location>
</feature>
<protein>
    <submittedName>
        <fullName evidence="2">Uncharacterized protein</fullName>
    </submittedName>
</protein>
<feature type="compositionally biased region" description="Polar residues" evidence="1">
    <location>
        <begin position="529"/>
        <end position="546"/>
    </location>
</feature>
<proteinExistence type="predicted"/>
<sequence>MTQQKGSDQNPDKSKDLFRTPKRPNSLATSRTSKSTNAKRTASPGVSTPVQASRRGSAPPTRAQSTLTQIDFVPRPTHPDDGELKYVEAAEPRGSTHEGHESEQLDNGSESDTDYRPPVRTRAGFTRFEMNDDHPKRRRKGDAVGNRIVGRGHSVRRSQTPKASASGKGKRKSVGPSATKRDKTLTQMDFVRRYITIDDSDDNDVNLGYLQPPSHDTDSAANAITKKEEQSLTVDSKTTKSEPTPAKRNRRVFEQDLDLSTGEPITSGDTQNTSIQDGQPSHLAPERLVLTPQKARKFEIPSSQSPESPGLAIITSSQFRGATHSHTKRKPLFLAPQVGAIKEESPDPRRVVEDSQDLEDTSQRKTPTRPPSKITKPSRRESPMSTNAAELASPTQHSASAEILADAQESKIRRSQKERTVIYETDAESNSSEDDEIEDGPKSPILASKSRKFVSDLVEQSPSLPSDDSQELPLPDTQPPADMGFDPPSELPMSDASAYYQRMQPATQFPLEPVPALNTQKLSELFPNEGNTQYLQPKPTHSSQNLPGPFLQSQLQGQDLDQTEMVPESSPAREQEKSVDKPDDGFQRPRAPGSVVQVESSQPVRRVDHGSGNILSRSQLLTSSVMESVALPYFCTGSQDSVGEPYSLPDH</sequence>
<feature type="compositionally biased region" description="Basic and acidic residues" evidence="1">
    <location>
        <begin position="571"/>
        <end position="587"/>
    </location>
</feature>
<gene>
    <name evidence="2" type="ORF">N7532_008618</name>
</gene>
<feature type="compositionally biased region" description="Polar residues" evidence="1">
    <location>
        <begin position="26"/>
        <end position="51"/>
    </location>
</feature>
<evidence type="ECO:0000313" key="3">
    <source>
        <dbReference type="Proteomes" id="UP001149074"/>
    </source>
</evidence>
<feature type="compositionally biased region" description="Polar residues" evidence="1">
    <location>
        <begin position="458"/>
        <end position="467"/>
    </location>
</feature>
<reference evidence="2" key="2">
    <citation type="journal article" date="2023" name="IMA Fungus">
        <title>Comparative genomic study of the Penicillium genus elucidates a diverse pangenome and 15 lateral gene transfer events.</title>
        <authorList>
            <person name="Petersen C."/>
            <person name="Sorensen T."/>
            <person name="Nielsen M.R."/>
            <person name="Sondergaard T.E."/>
            <person name="Sorensen J.L."/>
            <person name="Fitzpatrick D.A."/>
            <person name="Frisvad J.C."/>
            <person name="Nielsen K.L."/>
        </authorList>
    </citation>
    <scope>NUCLEOTIDE SEQUENCE</scope>
    <source>
        <strain evidence="2">IBT 30761</strain>
    </source>
</reference>
<dbReference type="Proteomes" id="UP001149074">
    <property type="component" value="Unassembled WGS sequence"/>
</dbReference>
<dbReference type="AlphaFoldDB" id="A0A9W9EXY5"/>
<feature type="compositionally biased region" description="Polar residues" evidence="1">
    <location>
        <begin position="383"/>
        <end position="399"/>
    </location>
</feature>
<dbReference type="EMBL" id="JAPQKI010000009">
    <property type="protein sequence ID" value="KAJ5089934.1"/>
    <property type="molecule type" value="Genomic_DNA"/>
</dbReference>
<feature type="compositionally biased region" description="Basic and acidic residues" evidence="1">
    <location>
        <begin position="77"/>
        <end position="103"/>
    </location>
</feature>
<feature type="compositionally biased region" description="Basic and acidic residues" evidence="1">
    <location>
        <begin position="10"/>
        <end position="19"/>
    </location>
</feature>
<feature type="region of interest" description="Disordered" evidence="1">
    <location>
        <begin position="1"/>
        <end position="289"/>
    </location>
</feature>
<evidence type="ECO:0000256" key="1">
    <source>
        <dbReference type="SAM" id="MobiDB-lite"/>
    </source>
</evidence>
<accession>A0A9W9EXY5</accession>
<dbReference type="RefSeq" id="XP_056471916.1">
    <property type="nucleotide sequence ID" value="XM_056621110.1"/>
</dbReference>
<feature type="compositionally biased region" description="Polar residues" evidence="1">
    <location>
        <begin position="263"/>
        <end position="279"/>
    </location>
</feature>
<keyword evidence="3" id="KW-1185">Reference proteome</keyword>
<feature type="compositionally biased region" description="Basic and acidic residues" evidence="1">
    <location>
        <begin position="341"/>
        <end position="353"/>
    </location>
</feature>
<organism evidence="2 3">
    <name type="scientific">Penicillium argentinense</name>
    <dbReference type="NCBI Taxonomy" id="1131581"/>
    <lineage>
        <taxon>Eukaryota</taxon>
        <taxon>Fungi</taxon>
        <taxon>Dikarya</taxon>
        <taxon>Ascomycota</taxon>
        <taxon>Pezizomycotina</taxon>
        <taxon>Eurotiomycetes</taxon>
        <taxon>Eurotiomycetidae</taxon>
        <taxon>Eurotiales</taxon>
        <taxon>Aspergillaceae</taxon>
        <taxon>Penicillium</taxon>
    </lineage>
</organism>
<evidence type="ECO:0000313" key="2">
    <source>
        <dbReference type="EMBL" id="KAJ5089934.1"/>
    </source>
</evidence>
<feature type="region of interest" description="Disordered" evidence="1">
    <location>
        <begin position="319"/>
        <end position="505"/>
    </location>
</feature>
<feature type="compositionally biased region" description="Basic and acidic residues" evidence="1">
    <location>
        <begin position="179"/>
        <end position="196"/>
    </location>
</feature>
<reference evidence="2" key="1">
    <citation type="submission" date="2022-11" db="EMBL/GenBank/DDBJ databases">
        <authorList>
            <person name="Petersen C."/>
        </authorList>
    </citation>
    <scope>NUCLEOTIDE SEQUENCE</scope>
    <source>
        <strain evidence="2">IBT 30761</strain>
    </source>
</reference>
<feature type="compositionally biased region" description="Acidic residues" evidence="1">
    <location>
        <begin position="425"/>
        <end position="438"/>
    </location>
</feature>